<evidence type="ECO:0000256" key="3">
    <source>
        <dbReference type="ARBA" id="ARBA00008034"/>
    </source>
</evidence>
<comment type="caution">
    <text evidence="16">The sequence shown here is derived from an EMBL/GenBank/DDBJ whole genome shotgun (WGS) entry which is preliminary data.</text>
</comment>
<evidence type="ECO:0000256" key="15">
    <source>
        <dbReference type="SAM" id="Phobius"/>
    </source>
</evidence>
<evidence type="ECO:0000256" key="5">
    <source>
        <dbReference type="ARBA" id="ARBA00022475"/>
    </source>
</evidence>
<dbReference type="SUPFAM" id="SSF81345">
    <property type="entry name" value="ABC transporter involved in vitamin B12 uptake, BtuC"/>
    <property type="match status" value="1"/>
</dbReference>
<dbReference type="GO" id="GO:0006829">
    <property type="term" value="P:zinc ion transport"/>
    <property type="evidence" value="ECO:0007669"/>
    <property type="project" value="UniProtKB-KW"/>
</dbReference>
<evidence type="ECO:0000256" key="9">
    <source>
        <dbReference type="ARBA" id="ARBA00022906"/>
    </source>
</evidence>
<dbReference type="NCBIfam" id="NF007089">
    <property type="entry name" value="PRK09543.1"/>
    <property type="match status" value="1"/>
</dbReference>
<dbReference type="Gene3D" id="1.10.3470.10">
    <property type="entry name" value="ABC transporter involved in vitamin B12 uptake, BtuC"/>
    <property type="match status" value="1"/>
</dbReference>
<feature type="transmembrane region" description="Helical" evidence="15">
    <location>
        <begin position="116"/>
        <end position="145"/>
    </location>
</feature>
<dbReference type="Pfam" id="PF00950">
    <property type="entry name" value="ABC-3"/>
    <property type="match status" value="1"/>
</dbReference>
<feature type="transmembrane region" description="Helical" evidence="15">
    <location>
        <begin position="48"/>
        <end position="73"/>
    </location>
</feature>
<dbReference type="GO" id="GO:0010043">
    <property type="term" value="P:response to zinc ion"/>
    <property type="evidence" value="ECO:0007669"/>
    <property type="project" value="TreeGrafter"/>
</dbReference>
<feature type="transmembrane region" description="Helical" evidence="15">
    <location>
        <begin position="6"/>
        <end position="28"/>
    </location>
</feature>
<keyword evidence="8" id="KW-0862">Zinc</keyword>
<comment type="subcellular location">
    <subcellularLocation>
        <location evidence="2">Cell inner membrane</location>
        <topology evidence="2">Multi-pass membrane protein</topology>
    </subcellularLocation>
    <subcellularLocation>
        <location evidence="14">Cell membrane</location>
        <topology evidence="14">Multi-pass membrane protein</topology>
    </subcellularLocation>
</comment>
<accession>A0AA37T393</accession>
<evidence type="ECO:0000256" key="2">
    <source>
        <dbReference type="ARBA" id="ARBA00004429"/>
    </source>
</evidence>
<sequence length="266" mass="28241">MPDFLLMAILAGFCVTLVTGPLGCFTVWRRMAYFGDTLAHSALLGVSFGWLLSINLNLAVACGCLVLAMVLIFLQQQRVLATDTLLGILSHSTLALGLVIASQLENARIDITSYLFGDLLSVSIADVITMAVVSGIVLSLLLALWRQLITLTVHEDLAQVEGVNVKAVRTVLMLSMALMIAIAMKVVGVILITALLIIPAAAARRVSSTPEIMAVMASLFGMMAIVMGLGASFYWDTPAGPSIVLGTSIIFILTLFKKVVLSKSSA</sequence>
<evidence type="ECO:0000256" key="12">
    <source>
        <dbReference type="ARBA" id="ARBA00023136"/>
    </source>
</evidence>
<dbReference type="GO" id="GO:0043190">
    <property type="term" value="C:ATP-binding cassette (ABC) transporter complex"/>
    <property type="evidence" value="ECO:0007669"/>
    <property type="project" value="InterPro"/>
</dbReference>
<evidence type="ECO:0000256" key="13">
    <source>
        <dbReference type="ARBA" id="ARBA00040080"/>
    </source>
</evidence>
<keyword evidence="7 14" id="KW-0812">Transmembrane</keyword>
<name>A0AA37T393_9GAMM</name>
<dbReference type="Proteomes" id="UP001156870">
    <property type="component" value="Unassembled WGS sequence"/>
</dbReference>
<organism evidence="16 17">
    <name type="scientific">Marinibactrum halimedae</name>
    <dbReference type="NCBI Taxonomy" id="1444977"/>
    <lineage>
        <taxon>Bacteria</taxon>
        <taxon>Pseudomonadati</taxon>
        <taxon>Pseudomonadota</taxon>
        <taxon>Gammaproteobacteria</taxon>
        <taxon>Cellvibrionales</taxon>
        <taxon>Cellvibrionaceae</taxon>
        <taxon>Marinibactrum</taxon>
    </lineage>
</organism>
<feature type="transmembrane region" description="Helical" evidence="15">
    <location>
        <begin position="85"/>
        <end position="104"/>
    </location>
</feature>
<evidence type="ECO:0000256" key="6">
    <source>
        <dbReference type="ARBA" id="ARBA00022519"/>
    </source>
</evidence>
<keyword evidence="4 14" id="KW-0813">Transport</keyword>
<reference evidence="16 17" key="1">
    <citation type="journal article" date="2014" name="Int. J. Syst. Evol. Microbiol.">
        <title>Complete genome sequence of Corynebacterium casei LMG S-19264T (=DSM 44701T), isolated from a smear-ripened cheese.</title>
        <authorList>
            <consortium name="US DOE Joint Genome Institute (JGI-PGF)"/>
            <person name="Walter F."/>
            <person name="Albersmeier A."/>
            <person name="Kalinowski J."/>
            <person name="Ruckert C."/>
        </authorList>
    </citation>
    <scope>NUCLEOTIDE SEQUENCE [LARGE SCALE GENOMIC DNA]</scope>
    <source>
        <strain evidence="16 17">NBRC 110095</strain>
    </source>
</reference>
<keyword evidence="17" id="KW-1185">Reference proteome</keyword>
<keyword evidence="11" id="KW-0406">Ion transport</keyword>
<keyword evidence="9" id="KW-0864">Zinc transport</keyword>
<feature type="transmembrane region" description="Helical" evidence="15">
    <location>
        <begin position="171"/>
        <end position="200"/>
    </location>
</feature>
<dbReference type="AlphaFoldDB" id="A0AA37T393"/>
<evidence type="ECO:0000256" key="14">
    <source>
        <dbReference type="RuleBase" id="RU003943"/>
    </source>
</evidence>
<evidence type="ECO:0000256" key="7">
    <source>
        <dbReference type="ARBA" id="ARBA00022692"/>
    </source>
</evidence>
<evidence type="ECO:0000256" key="10">
    <source>
        <dbReference type="ARBA" id="ARBA00022989"/>
    </source>
</evidence>
<dbReference type="PANTHER" id="PTHR30477:SF23">
    <property type="entry name" value="HIGH-AFFINITY ZINC UPTAKE SYSTEM MEMBRANE PROTEIN ZNUB"/>
    <property type="match status" value="1"/>
</dbReference>
<dbReference type="PANTHER" id="PTHR30477">
    <property type="entry name" value="ABC-TRANSPORTER METAL-BINDING PROTEIN"/>
    <property type="match status" value="1"/>
</dbReference>
<comment type="similarity">
    <text evidence="3 14">Belongs to the ABC-3 integral membrane protein family.</text>
</comment>
<dbReference type="RefSeq" id="WP_232595495.1">
    <property type="nucleotide sequence ID" value="NZ_BSPD01000011.1"/>
</dbReference>
<dbReference type="InterPro" id="IPR037294">
    <property type="entry name" value="ABC_BtuC-like"/>
</dbReference>
<evidence type="ECO:0000256" key="4">
    <source>
        <dbReference type="ARBA" id="ARBA00022448"/>
    </source>
</evidence>
<dbReference type="FunFam" id="1.10.3470.10:FF:000002">
    <property type="entry name" value="Zinc ABC transporter permease subunit ZnuB"/>
    <property type="match status" value="1"/>
</dbReference>
<evidence type="ECO:0000256" key="11">
    <source>
        <dbReference type="ARBA" id="ARBA00023065"/>
    </source>
</evidence>
<comment type="function">
    <text evidence="1">Involved in the high-affinity zinc uptake transport system.</text>
</comment>
<keyword evidence="12 15" id="KW-0472">Membrane</keyword>
<evidence type="ECO:0000256" key="1">
    <source>
        <dbReference type="ARBA" id="ARBA00002313"/>
    </source>
</evidence>
<keyword evidence="6" id="KW-0997">Cell inner membrane</keyword>
<feature type="transmembrane region" description="Helical" evidence="15">
    <location>
        <begin position="212"/>
        <end position="233"/>
    </location>
</feature>
<gene>
    <name evidence="16" type="primary">znuB</name>
    <name evidence="16" type="ORF">GCM10007877_03000</name>
</gene>
<evidence type="ECO:0000313" key="16">
    <source>
        <dbReference type="EMBL" id="GLS24586.1"/>
    </source>
</evidence>
<keyword evidence="10 15" id="KW-1133">Transmembrane helix</keyword>
<protein>
    <recommendedName>
        <fullName evidence="13">High-affinity zinc uptake system membrane protein ZnuB</fullName>
    </recommendedName>
</protein>
<dbReference type="EMBL" id="BSPD01000011">
    <property type="protein sequence ID" value="GLS24586.1"/>
    <property type="molecule type" value="Genomic_DNA"/>
</dbReference>
<dbReference type="GO" id="GO:0055085">
    <property type="term" value="P:transmembrane transport"/>
    <property type="evidence" value="ECO:0007669"/>
    <property type="project" value="InterPro"/>
</dbReference>
<evidence type="ECO:0000256" key="8">
    <source>
        <dbReference type="ARBA" id="ARBA00022833"/>
    </source>
</evidence>
<dbReference type="InterPro" id="IPR001626">
    <property type="entry name" value="ABC_TroCD"/>
</dbReference>
<proteinExistence type="inferred from homology"/>
<evidence type="ECO:0000313" key="17">
    <source>
        <dbReference type="Proteomes" id="UP001156870"/>
    </source>
</evidence>
<feature type="transmembrane region" description="Helical" evidence="15">
    <location>
        <begin position="239"/>
        <end position="256"/>
    </location>
</feature>
<keyword evidence="5" id="KW-1003">Cell membrane</keyword>